<reference evidence="1 2" key="1">
    <citation type="journal article" date="2011" name="J. Bacteriol.">
        <title>Complete genome sequence of seawater bacterium Glaciecola nitratireducens FR1064T.</title>
        <authorList>
            <person name="Bian F."/>
            <person name="Qin Q.L."/>
            <person name="Xie B.B."/>
            <person name="Shu Y.L."/>
            <person name="Zhang X.Y."/>
            <person name="Yu Y."/>
            <person name="Chen B."/>
            <person name="Chen X.L."/>
            <person name="Zhou B.C."/>
            <person name="Zhang Y.Z."/>
        </authorList>
    </citation>
    <scope>NUCLEOTIDE SEQUENCE [LARGE SCALE GENOMIC DNA]</scope>
    <source>
        <strain evidence="2">JCM 12485 / KCTC 12276 / FR1064</strain>
    </source>
</reference>
<gene>
    <name evidence="1" type="ordered locus">GNIT_0289</name>
</gene>
<evidence type="ECO:0000313" key="1">
    <source>
        <dbReference type="EMBL" id="AEP28443.1"/>
    </source>
</evidence>
<dbReference type="KEGG" id="gni:GNIT_0289"/>
<dbReference type="STRING" id="1085623.GNIT_0289"/>
<name>G4QF99_GLANF</name>
<dbReference type="HOGENOM" id="CLU_075817_3_0_6"/>
<dbReference type="Proteomes" id="UP000009282">
    <property type="component" value="Chromosome"/>
</dbReference>
<evidence type="ECO:0000313" key="2">
    <source>
        <dbReference type="Proteomes" id="UP000009282"/>
    </source>
</evidence>
<dbReference type="PANTHER" id="PTHR40763:SF4">
    <property type="entry name" value="DUF1707 DOMAIN-CONTAINING PROTEIN"/>
    <property type="match status" value="1"/>
</dbReference>
<keyword evidence="2" id="KW-1185">Reference proteome</keyword>
<proteinExistence type="predicted"/>
<accession>G4QF99</accession>
<evidence type="ECO:0008006" key="3">
    <source>
        <dbReference type="Google" id="ProtNLM"/>
    </source>
</evidence>
<dbReference type="AlphaFoldDB" id="G4QF99"/>
<dbReference type="OrthoDB" id="3625082at2"/>
<sequence>MSVKLEDRPIEQVKEEVIDVLIHNYSHGIISNEAFERRLDAVIATSSHQEMVDQIQDLDAAPDDTVKKHKEQQFSVNYSQTPAQDTETLVNILGESDRSGVWTVPKEIKVFTLLGGSTLDFTDARFTSPKVTVKVISILGSDKIYVPENVNVLSKAFCILGSSRNKAPSVASSHAPTITIEGFVFLSELNIKIKTTMKENFVAFANKMKTMFETNSKG</sequence>
<dbReference type="EMBL" id="CP003060">
    <property type="protein sequence ID" value="AEP28443.1"/>
    <property type="molecule type" value="Genomic_DNA"/>
</dbReference>
<protein>
    <recommendedName>
        <fullName evidence="3">Cell wall-active antibiotics response LiaF-like C-terminal domain-containing protein</fullName>
    </recommendedName>
</protein>
<dbReference type="eggNOG" id="COG4758">
    <property type="taxonomic scope" value="Bacteria"/>
</dbReference>
<dbReference type="RefSeq" id="WP_014107322.1">
    <property type="nucleotide sequence ID" value="NC_016041.1"/>
</dbReference>
<dbReference type="PANTHER" id="PTHR40763">
    <property type="entry name" value="MEMBRANE PROTEIN-RELATED"/>
    <property type="match status" value="1"/>
</dbReference>
<organism evidence="1 2">
    <name type="scientific">Glaciecola nitratireducens (strain JCM 12485 / KCTC 12276 / FR1064)</name>
    <dbReference type="NCBI Taxonomy" id="1085623"/>
    <lineage>
        <taxon>Bacteria</taxon>
        <taxon>Pseudomonadati</taxon>
        <taxon>Pseudomonadota</taxon>
        <taxon>Gammaproteobacteria</taxon>
        <taxon>Alteromonadales</taxon>
        <taxon>Alteromonadaceae</taxon>
        <taxon>Brumicola</taxon>
    </lineage>
</organism>